<dbReference type="Proteomes" id="UP000664521">
    <property type="component" value="Unassembled WGS sequence"/>
</dbReference>
<feature type="chain" id="PRO_5034259979" evidence="1">
    <location>
        <begin position="22"/>
        <end position="489"/>
    </location>
</feature>
<dbReference type="EMBL" id="CAJPDS010000026">
    <property type="protein sequence ID" value="CAF9920597.1"/>
    <property type="molecule type" value="Genomic_DNA"/>
</dbReference>
<evidence type="ECO:0000313" key="2">
    <source>
        <dbReference type="EMBL" id="CAF9920597.1"/>
    </source>
</evidence>
<evidence type="ECO:0000313" key="3">
    <source>
        <dbReference type="Proteomes" id="UP000664521"/>
    </source>
</evidence>
<reference evidence="2" key="1">
    <citation type="submission" date="2021-03" db="EMBL/GenBank/DDBJ databases">
        <authorList>
            <person name="Tagirdzhanova G."/>
        </authorList>
    </citation>
    <scope>NUCLEOTIDE SEQUENCE</scope>
</reference>
<feature type="signal peptide" evidence="1">
    <location>
        <begin position="1"/>
        <end position="21"/>
    </location>
</feature>
<name>A0A8H3FDD1_9LECA</name>
<dbReference type="AlphaFoldDB" id="A0A8H3FDD1"/>
<proteinExistence type="predicted"/>
<comment type="caution">
    <text evidence="2">The sequence shown here is derived from an EMBL/GenBank/DDBJ whole genome shotgun (WGS) entry which is preliminary data.</text>
</comment>
<keyword evidence="3" id="KW-1185">Reference proteome</keyword>
<organism evidence="2 3">
    <name type="scientific">Heterodermia speciosa</name>
    <dbReference type="NCBI Taxonomy" id="116794"/>
    <lineage>
        <taxon>Eukaryota</taxon>
        <taxon>Fungi</taxon>
        <taxon>Dikarya</taxon>
        <taxon>Ascomycota</taxon>
        <taxon>Pezizomycotina</taxon>
        <taxon>Lecanoromycetes</taxon>
        <taxon>OSLEUM clade</taxon>
        <taxon>Lecanoromycetidae</taxon>
        <taxon>Caliciales</taxon>
        <taxon>Physciaceae</taxon>
        <taxon>Heterodermia</taxon>
    </lineage>
</organism>
<evidence type="ECO:0000256" key="1">
    <source>
        <dbReference type="SAM" id="SignalP"/>
    </source>
</evidence>
<protein>
    <submittedName>
        <fullName evidence="2">Uncharacterized protein</fullName>
    </submittedName>
</protein>
<dbReference type="OrthoDB" id="5345753at2759"/>
<keyword evidence="1" id="KW-0732">Signal</keyword>
<gene>
    <name evidence="2" type="ORF">HETSPECPRED_004305</name>
</gene>
<sequence length="489" mass="53478">MRAILVWEVFGLSIPISLTTAYVLPSSPSLFPTSNNTLASCQYLRQSLTQPCWELLNVTGHLTQWWQDHEQDCVERDAGFATCYQQMVGVEQEQCAHTGPSMCDFPDDLSGYAPQEAYVLYTIFSIWQWFESIYEAIENADVSAQGPVGQIVKSINPIKPSTQTLGSFFQALTAITPVIALPASVGETSIKALARTIETALRQSPGVLKQLNPSGTLNSEYDQSNDIYDALSQIKTSYQANISRALRLVQDDYPTFSLFAFNGSFIAPRTDLQVQSVNLTAALTTAIVSQALTLNNIVITLARDTSPYALAHNGSLTTPSLIQCDGYDPHGLCSTWWYDPISNSAFALTDLTDSNKNFYDLLDTMFTTGWTTGTDLFLGARDCADWQLLHGGSPTPSLDTEDFTARCISNTQICVYDMACPYNDVNCLYTGEYGWGQGGSSCSPPKDYLQSTCPGDASDGSVPTTLLPAAYLGPMVRDGNPDRQYCHSS</sequence>
<accession>A0A8H3FDD1</accession>